<accession>A0A0F9CFJ2</accession>
<reference evidence="1" key="1">
    <citation type="journal article" date="2015" name="Nature">
        <title>Complex archaea that bridge the gap between prokaryotes and eukaryotes.</title>
        <authorList>
            <person name="Spang A."/>
            <person name="Saw J.H."/>
            <person name="Jorgensen S.L."/>
            <person name="Zaremba-Niedzwiedzka K."/>
            <person name="Martijn J."/>
            <person name="Lind A.E."/>
            <person name="van Eijk R."/>
            <person name="Schleper C."/>
            <person name="Guy L."/>
            <person name="Ettema T.J."/>
        </authorList>
    </citation>
    <scope>NUCLEOTIDE SEQUENCE</scope>
</reference>
<name>A0A0F9CFJ2_9ZZZZ</name>
<gene>
    <name evidence="1" type="ORF">LCGC14_2616020</name>
</gene>
<comment type="caution">
    <text evidence="1">The sequence shown here is derived from an EMBL/GenBank/DDBJ whole genome shotgun (WGS) entry which is preliminary data.</text>
</comment>
<protein>
    <submittedName>
        <fullName evidence="1">Uncharacterized protein</fullName>
    </submittedName>
</protein>
<dbReference type="AlphaFoldDB" id="A0A0F9CFJ2"/>
<sequence>MDTGTELKDTGTELKGKIPQWSSRDRKPRLVVAVVDGNSDYTSLLGLALPGEGWTGKITVSLFQGNIVAKPTKLRETQTVCQRCGTHEYVTEVELETGIKYEEESQARR</sequence>
<evidence type="ECO:0000313" key="1">
    <source>
        <dbReference type="EMBL" id="KKL04441.1"/>
    </source>
</evidence>
<dbReference type="EMBL" id="LAZR01044522">
    <property type="protein sequence ID" value="KKL04441.1"/>
    <property type="molecule type" value="Genomic_DNA"/>
</dbReference>
<organism evidence="1">
    <name type="scientific">marine sediment metagenome</name>
    <dbReference type="NCBI Taxonomy" id="412755"/>
    <lineage>
        <taxon>unclassified sequences</taxon>
        <taxon>metagenomes</taxon>
        <taxon>ecological metagenomes</taxon>
    </lineage>
</organism>
<proteinExistence type="predicted"/>